<protein>
    <submittedName>
        <fullName evidence="5">Crp/Fnr family transcriptional regulator</fullName>
    </submittedName>
</protein>
<comment type="caution">
    <text evidence="5">The sequence shown here is derived from an EMBL/GenBank/DDBJ whole genome shotgun (WGS) entry which is preliminary data.</text>
</comment>
<dbReference type="Proteomes" id="UP000811255">
    <property type="component" value="Unassembled WGS sequence"/>
</dbReference>
<reference evidence="5 6" key="1">
    <citation type="submission" date="2021-05" db="EMBL/GenBank/DDBJ databases">
        <title>Croceibacterium sp. LX-88 genome sequence.</title>
        <authorList>
            <person name="Luo X."/>
        </authorList>
    </citation>
    <scope>NUCLEOTIDE SEQUENCE [LARGE SCALE GENOMIC DNA]</scope>
    <source>
        <strain evidence="5 6">LX-88</strain>
    </source>
</reference>
<accession>A0ABS5W542</accession>
<dbReference type="Gene3D" id="1.10.10.10">
    <property type="entry name" value="Winged helix-like DNA-binding domain superfamily/Winged helix DNA-binding domain"/>
    <property type="match status" value="1"/>
</dbReference>
<gene>
    <name evidence="5" type="ORF">KK137_11045</name>
</gene>
<evidence type="ECO:0000259" key="4">
    <source>
        <dbReference type="PROSITE" id="PS51063"/>
    </source>
</evidence>
<dbReference type="InterPro" id="IPR018490">
    <property type="entry name" value="cNMP-bd_dom_sf"/>
</dbReference>
<proteinExistence type="predicted"/>
<dbReference type="InterPro" id="IPR012318">
    <property type="entry name" value="HTH_CRP"/>
</dbReference>
<dbReference type="RefSeq" id="WP_214536482.1">
    <property type="nucleotide sequence ID" value="NZ_JAHFVK010000002.1"/>
</dbReference>
<dbReference type="InterPro" id="IPR014710">
    <property type="entry name" value="RmlC-like_jellyroll"/>
</dbReference>
<feature type="domain" description="HTH crp-type" evidence="4">
    <location>
        <begin position="153"/>
        <end position="227"/>
    </location>
</feature>
<dbReference type="InterPro" id="IPR036390">
    <property type="entry name" value="WH_DNA-bd_sf"/>
</dbReference>
<name>A0ABS5W542_9SPHN</name>
<evidence type="ECO:0000256" key="3">
    <source>
        <dbReference type="ARBA" id="ARBA00023163"/>
    </source>
</evidence>
<keyword evidence="6" id="KW-1185">Reference proteome</keyword>
<keyword evidence="2" id="KW-0238">DNA-binding</keyword>
<dbReference type="PROSITE" id="PS51063">
    <property type="entry name" value="HTH_CRP_2"/>
    <property type="match status" value="1"/>
</dbReference>
<dbReference type="SUPFAM" id="SSF46785">
    <property type="entry name" value="Winged helix' DNA-binding domain"/>
    <property type="match status" value="1"/>
</dbReference>
<keyword evidence="3" id="KW-0804">Transcription</keyword>
<keyword evidence="1" id="KW-0805">Transcription regulation</keyword>
<dbReference type="EMBL" id="JAHFVK010000002">
    <property type="protein sequence ID" value="MBT2134870.1"/>
    <property type="molecule type" value="Genomic_DNA"/>
</dbReference>
<evidence type="ECO:0000256" key="1">
    <source>
        <dbReference type="ARBA" id="ARBA00023015"/>
    </source>
</evidence>
<evidence type="ECO:0000256" key="2">
    <source>
        <dbReference type="ARBA" id="ARBA00023125"/>
    </source>
</evidence>
<dbReference type="Gene3D" id="2.60.120.10">
    <property type="entry name" value="Jelly Rolls"/>
    <property type="match status" value="1"/>
</dbReference>
<evidence type="ECO:0000313" key="6">
    <source>
        <dbReference type="Proteomes" id="UP000811255"/>
    </source>
</evidence>
<sequence length="255" mass="28910">MGSSEVDKYPLTGRFLLGRLRHAMTAEEKDLVESLVEETERFPRSTTLLARGQLTDRSTLLIEGHMLQVIRQDGRRHVVGMHVPGDFADLHGFALKRLDHDLVTVGNSLVGYVSHAKLVEVTRQYPHLTRLMWFSTLMDAAIHRQWILKLQELPAPRRVAHVFAELWHRLDLVGLGRKDGLRTPLIQADLADMCGTTAIHMNRALALLKKEGIAEFRRGTVYVPDRDRLEAYASFDPDYLYGQGKLRVGGELSKP</sequence>
<evidence type="ECO:0000313" key="5">
    <source>
        <dbReference type="EMBL" id="MBT2134870.1"/>
    </source>
</evidence>
<dbReference type="InterPro" id="IPR036388">
    <property type="entry name" value="WH-like_DNA-bd_sf"/>
</dbReference>
<organism evidence="5 6">
    <name type="scientific">Croceibacterium selenioxidans</name>
    <dbReference type="NCBI Taxonomy" id="2838833"/>
    <lineage>
        <taxon>Bacteria</taxon>
        <taxon>Pseudomonadati</taxon>
        <taxon>Pseudomonadota</taxon>
        <taxon>Alphaproteobacteria</taxon>
        <taxon>Sphingomonadales</taxon>
        <taxon>Erythrobacteraceae</taxon>
        <taxon>Croceibacterium</taxon>
    </lineage>
</organism>
<dbReference type="SUPFAM" id="SSF51206">
    <property type="entry name" value="cAMP-binding domain-like"/>
    <property type="match status" value="1"/>
</dbReference>
<dbReference type="Pfam" id="PF13545">
    <property type="entry name" value="HTH_Crp_2"/>
    <property type="match status" value="1"/>
</dbReference>